<reference evidence="3" key="1">
    <citation type="submission" date="2025-08" db="UniProtKB">
        <authorList>
            <consortium name="Ensembl"/>
        </authorList>
    </citation>
    <scope>IDENTIFICATION</scope>
</reference>
<evidence type="ECO:0000313" key="4">
    <source>
        <dbReference type="Proteomes" id="UP000694420"/>
    </source>
</evidence>
<reference evidence="3" key="2">
    <citation type="submission" date="2025-09" db="UniProtKB">
        <authorList>
            <consortium name="Ensembl"/>
        </authorList>
    </citation>
    <scope>IDENTIFICATION</scope>
</reference>
<dbReference type="CDD" id="cd06257">
    <property type="entry name" value="DnaJ"/>
    <property type="match status" value="1"/>
</dbReference>
<name>A0A8C6YXJ0_NOTPE</name>
<evidence type="ECO:0000259" key="2">
    <source>
        <dbReference type="PROSITE" id="PS50076"/>
    </source>
</evidence>
<dbReference type="Pfam" id="PF00226">
    <property type="entry name" value="DnaJ"/>
    <property type="match status" value="1"/>
</dbReference>
<feature type="region of interest" description="Disordered" evidence="1">
    <location>
        <begin position="60"/>
        <end position="93"/>
    </location>
</feature>
<accession>A0A8C6YXJ0</accession>
<feature type="compositionally biased region" description="Basic and acidic residues" evidence="1">
    <location>
        <begin position="73"/>
        <end position="82"/>
    </location>
</feature>
<dbReference type="SMART" id="SM00271">
    <property type="entry name" value="DnaJ"/>
    <property type="match status" value="1"/>
</dbReference>
<dbReference type="PROSITE" id="PS50076">
    <property type="entry name" value="DNAJ_2"/>
    <property type="match status" value="1"/>
</dbReference>
<feature type="domain" description="J" evidence="2">
    <location>
        <begin position="109"/>
        <end position="165"/>
    </location>
</feature>
<dbReference type="InterPro" id="IPR001623">
    <property type="entry name" value="DnaJ_domain"/>
</dbReference>
<dbReference type="GO" id="GO:0005789">
    <property type="term" value="C:endoplasmic reticulum membrane"/>
    <property type="evidence" value="ECO:0007669"/>
    <property type="project" value="TreeGrafter"/>
</dbReference>
<dbReference type="PANTHER" id="PTHR43908">
    <property type="entry name" value="AT29763P-RELATED"/>
    <property type="match status" value="1"/>
</dbReference>
<sequence>MEGNRDEAEKCIGIAREALEAGNRDRALRFLGKAQKLYPTETARVLLEAIMKNGSAAGGGAYCRKPGSSNEQSKPHGTKEGRASAAGEGGKGYTKDQMEDVYSIKKCKNYYEVLGVSKDAGEEDIKKAYRKLALKFHPDKNHAPEATEAFKSKISSFFKLYDQTMAE</sequence>
<dbReference type="InterPro" id="IPR051100">
    <property type="entry name" value="DnaJ_subfamily_B/C"/>
</dbReference>
<dbReference type="Proteomes" id="UP000694420">
    <property type="component" value="Unplaced"/>
</dbReference>
<dbReference type="GO" id="GO:0071218">
    <property type="term" value="P:cellular response to misfolded protein"/>
    <property type="evidence" value="ECO:0007669"/>
    <property type="project" value="TreeGrafter"/>
</dbReference>
<dbReference type="PANTHER" id="PTHR43908:SF4">
    <property type="entry name" value="DNAJ HOMOLOG SUBFAMILY B MEMBER 14"/>
    <property type="match status" value="1"/>
</dbReference>
<dbReference type="GO" id="GO:0030544">
    <property type="term" value="F:Hsp70 protein binding"/>
    <property type="evidence" value="ECO:0007669"/>
    <property type="project" value="TreeGrafter"/>
</dbReference>
<dbReference type="Gene3D" id="1.10.287.110">
    <property type="entry name" value="DnaJ domain"/>
    <property type="match status" value="1"/>
</dbReference>
<keyword evidence="4" id="KW-1185">Reference proteome</keyword>
<dbReference type="PRINTS" id="PR00625">
    <property type="entry name" value="JDOMAIN"/>
</dbReference>
<proteinExistence type="predicted"/>
<evidence type="ECO:0000313" key="3">
    <source>
        <dbReference type="Ensembl" id="ENSNPEP00000004927.1"/>
    </source>
</evidence>
<organism evidence="3 4">
    <name type="scientific">Nothoprocta perdicaria</name>
    <name type="common">Chilean tinamou</name>
    <name type="synonym">Crypturus perdicarius</name>
    <dbReference type="NCBI Taxonomy" id="30464"/>
    <lineage>
        <taxon>Eukaryota</taxon>
        <taxon>Metazoa</taxon>
        <taxon>Chordata</taxon>
        <taxon>Craniata</taxon>
        <taxon>Vertebrata</taxon>
        <taxon>Euteleostomi</taxon>
        <taxon>Archelosauria</taxon>
        <taxon>Archosauria</taxon>
        <taxon>Dinosauria</taxon>
        <taxon>Saurischia</taxon>
        <taxon>Theropoda</taxon>
        <taxon>Coelurosauria</taxon>
        <taxon>Aves</taxon>
        <taxon>Palaeognathae</taxon>
        <taxon>Tinamiformes</taxon>
        <taxon>Tinamidae</taxon>
        <taxon>Nothoprocta</taxon>
    </lineage>
</organism>
<dbReference type="AlphaFoldDB" id="A0A8C6YXJ0"/>
<evidence type="ECO:0000256" key="1">
    <source>
        <dbReference type="SAM" id="MobiDB-lite"/>
    </source>
</evidence>
<dbReference type="InterPro" id="IPR036869">
    <property type="entry name" value="J_dom_sf"/>
</dbReference>
<protein>
    <recommendedName>
        <fullName evidence="2">J domain-containing protein</fullName>
    </recommendedName>
</protein>
<dbReference type="SUPFAM" id="SSF46565">
    <property type="entry name" value="Chaperone J-domain"/>
    <property type="match status" value="1"/>
</dbReference>
<dbReference type="Ensembl" id="ENSNPET00000005053.1">
    <property type="protein sequence ID" value="ENSNPEP00000004927.1"/>
    <property type="gene ID" value="ENSNPEG00000003758.1"/>
</dbReference>